<feature type="domain" description="FAS1" evidence="2">
    <location>
        <begin position="27"/>
        <end position="161"/>
    </location>
</feature>
<protein>
    <submittedName>
        <fullName evidence="3">Putative surface protein with fasciclin (FAS1) repeats</fullName>
    </submittedName>
</protein>
<keyword evidence="4" id="KW-1185">Reference proteome</keyword>
<dbReference type="Gene3D" id="2.30.180.10">
    <property type="entry name" value="FAS1 domain"/>
    <property type="match status" value="1"/>
</dbReference>
<keyword evidence="1" id="KW-0732">Signal</keyword>
<gene>
    <name evidence="3" type="ORF">EV656_1016</name>
</gene>
<evidence type="ECO:0000256" key="1">
    <source>
        <dbReference type="SAM" id="SignalP"/>
    </source>
</evidence>
<proteinExistence type="predicted"/>
<evidence type="ECO:0000313" key="3">
    <source>
        <dbReference type="EMBL" id="TCP27104.1"/>
    </source>
</evidence>
<evidence type="ECO:0000259" key="2">
    <source>
        <dbReference type="PROSITE" id="PS50213"/>
    </source>
</evidence>
<dbReference type="AlphaFoldDB" id="A0A4R2NZL2"/>
<name>A0A4R2NZL2_RHOAD</name>
<dbReference type="InterPro" id="IPR000782">
    <property type="entry name" value="FAS1_domain"/>
</dbReference>
<dbReference type="EMBL" id="SLXL01000001">
    <property type="protein sequence ID" value="TCP27104.1"/>
    <property type="molecule type" value="Genomic_DNA"/>
</dbReference>
<dbReference type="RefSeq" id="WP_132598203.1">
    <property type="nucleotide sequence ID" value="NZ_NRRP01000061.1"/>
</dbReference>
<sequence length="163" mass="16643">MNRREFFAAGAGLAATALATPALARRSASIVDLAVATPELSTLVAAVQAGGLVDTLNGDGPFTVFAPTNAAFAALPAGTLDSLLQPANKGKLVDILTYHVAGAYYPARSIIGQRGRIPTVQGKFLHANGQGNGVVLNRKISVTTADIMASNGVVHIIDGVLLP</sequence>
<dbReference type="Pfam" id="PF02469">
    <property type="entry name" value="Fasciclin"/>
    <property type="match status" value="1"/>
</dbReference>
<dbReference type="InterPro" id="IPR036378">
    <property type="entry name" value="FAS1_dom_sf"/>
</dbReference>
<dbReference type="GO" id="GO:0005615">
    <property type="term" value="C:extracellular space"/>
    <property type="evidence" value="ECO:0007669"/>
    <property type="project" value="TreeGrafter"/>
</dbReference>
<evidence type="ECO:0000313" key="4">
    <source>
        <dbReference type="Proteomes" id="UP000295733"/>
    </source>
</evidence>
<feature type="signal peptide" evidence="1">
    <location>
        <begin position="1"/>
        <end position="24"/>
    </location>
</feature>
<dbReference type="InterPro" id="IPR050904">
    <property type="entry name" value="Adhesion/Biosynth-related"/>
</dbReference>
<dbReference type="SMART" id="SM00554">
    <property type="entry name" value="FAS1"/>
    <property type="match status" value="1"/>
</dbReference>
<dbReference type="PANTHER" id="PTHR10900">
    <property type="entry name" value="PERIOSTIN-RELATED"/>
    <property type="match status" value="1"/>
</dbReference>
<accession>A0A4R2NZL2</accession>
<dbReference type="Proteomes" id="UP000295733">
    <property type="component" value="Unassembled WGS sequence"/>
</dbReference>
<dbReference type="PANTHER" id="PTHR10900:SF77">
    <property type="entry name" value="FI19380P1"/>
    <property type="match status" value="1"/>
</dbReference>
<reference evidence="3 4" key="1">
    <citation type="submission" date="2019-03" db="EMBL/GenBank/DDBJ databases">
        <title>Genomic Encyclopedia of Type Strains, Phase IV (KMG-IV): sequencing the most valuable type-strain genomes for metagenomic binning, comparative biology and taxonomic classification.</title>
        <authorList>
            <person name="Goeker M."/>
        </authorList>
    </citation>
    <scope>NUCLEOTIDE SEQUENCE [LARGE SCALE GENOMIC DNA]</scope>
    <source>
        <strain evidence="3 4">DSM 2781</strain>
    </source>
</reference>
<dbReference type="SUPFAM" id="SSF82153">
    <property type="entry name" value="FAS1 domain"/>
    <property type="match status" value="1"/>
</dbReference>
<dbReference type="OrthoDB" id="9800666at2"/>
<comment type="caution">
    <text evidence="3">The sequence shown here is derived from an EMBL/GenBank/DDBJ whole genome shotgun (WGS) entry which is preliminary data.</text>
</comment>
<organism evidence="3 4">
    <name type="scientific">Rhodovulum adriaticum</name>
    <name type="common">Rhodopseudomonas adriatica</name>
    <dbReference type="NCBI Taxonomy" id="35804"/>
    <lineage>
        <taxon>Bacteria</taxon>
        <taxon>Pseudomonadati</taxon>
        <taxon>Pseudomonadota</taxon>
        <taxon>Alphaproteobacteria</taxon>
        <taxon>Rhodobacterales</taxon>
        <taxon>Paracoccaceae</taxon>
        <taxon>Rhodovulum</taxon>
    </lineage>
</organism>
<dbReference type="PROSITE" id="PS50213">
    <property type="entry name" value="FAS1"/>
    <property type="match status" value="1"/>
</dbReference>
<feature type="chain" id="PRO_5020717628" evidence="1">
    <location>
        <begin position="25"/>
        <end position="163"/>
    </location>
</feature>
<dbReference type="FunFam" id="2.30.180.10:FF:000032">
    <property type="entry name" value="Fasciclin domain-containing protein, putative"/>
    <property type="match status" value="1"/>
</dbReference>